<evidence type="ECO:0000256" key="7">
    <source>
        <dbReference type="SAM" id="Phobius"/>
    </source>
</evidence>
<feature type="domain" description="Cation efflux protein cytoplasmic" evidence="9">
    <location>
        <begin position="213"/>
        <end position="289"/>
    </location>
</feature>
<gene>
    <name evidence="10" type="ORF">OCV65_00995</name>
</gene>
<dbReference type="InterPro" id="IPR002524">
    <property type="entry name" value="Cation_efflux"/>
</dbReference>
<dbReference type="RefSeq" id="WP_262580609.1">
    <property type="nucleotide sequence ID" value="NZ_JAOQJV010000001.1"/>
</dbReference>
<dbReference type="InterPro" id="IPR058533">
    <property type="entry name" value="Cation_efflux_TM"/>
</dbReference>
<dbReference type="EMBL" id="JAOQJV010000001">
    <property type="protein sequence ID" value="MCU6698819.1"/>
    <property type="molecule type" value="Genomic_DNA"/>
</dbReference>
<dbReference type="NCBIfam" id="TIGR01297">
    <property type="entry name" value="CDF"/>
    <property type="match status" value="1"/>
</dbReference>
<evidence type="ECO:0000256" key="6">
    <source>
        <dbReference type="ARBA" id="ARBA00023136"/>
    </source>
</evidence>
<feature type="domain" description="Cation efflux protein transmembrane" evidence="8">
    <location>
        <begin position="14"/>
        <end position="206"/>
    </location>
</feature>
<evidence type="ECO:0000256" key="2">
    <source>
        <dbReference type="ARBA" id="ARBA00008114"/>
    </source>
</evidence>
<keyword evidence="5 7" id="KW-1133">Transmembrane helix</keyword>
<evidence type="ECO:0000259" key="8">
    <source>
        <dbReference type="Pfam" id="PF01545"/>
    </source>
</evidence>
<evidence type="ECO:0000256" key="1">
    <source>
        <dbReference type="ARBA" id="ARBA00004141"/>
    </source>
</evidence>
<comment type="subcellular location">
    <subcellularLocation>
        <location evidence="1">Membrane</location>
        <topology evidence="1">Multi-pass membrane protein</topology>
    </subcellularLocation>
</comment>
<feature type="transmembrane region" description="Helical" evidence="7">
    <location>
        <begin position="114"/>
        <end position="136"/>
    </location>
</feature>
<dbReference type="Pfam" id="PF01545">
    <property type="entry name" value="Cation_efflux"/>
    <property type="match status" value="1"/>
</dbReference>
<proteinExistence type="inferred from homology"/>
<organism evidence="10 11">
    <name type="scientific">Dorea ammoniilytica</name>
    <dbReference type="NCBI Taxonomy" id="2981788"/>
    <lineage>
        <taxon>Bacteria</taxon>
        <taxon>Bacillati</taxon>
        <taxon>Bacillota</taxon>
        <taxon>Clostridia</taxon>
        <taxon>Lachnospirales</taxon>
        <taxon>Lachnospiraceae</taxon>
        <taxon>Dorea</taxon>
    </lineage>
</organism>
<dbReference type="Proteomes" id="UP001207605">
    <property type="component" value="Unassembled WGS sequence"/>
</dbReference>
<reference evidence="10 11" key="1">
    <citation type="journal article" date="2021" name="ISME Commun">
        <title>Automated analysis of genomic sequences facilitates high-throughput and comprehensive description of bacteria.</title>
        <authorList>
            <person name="Hitch T.C.A."/>
        </authorList>
    </citation>
    <scope>NUCLEOTIDE SEQUENCE [LARGE SCALE GENOMIC DNA]</scope>
    <source>
        <strain evidence="10 11">Sanger_02</strain>
    </source>
</reference>
<dbReference type="Gene3D" id="1.20.1510.10">
    <property type="entry name" value="Cation efflux protein transmembrane domain"/>
    <property type="match status" value="1"/>
</dbReference>
<dbReference type="Pfam" id="PF16916">
    <property type="entry name" value="ZT_dimer"/>
    <property type="match status" value="1"/>
</dbReference>
<feature type="transmembrane region" description="Helical" evidence="7">
    <location>
        <begin position="81"/>
        <end position="102"/>
    </location>
</feature>
<dbReference type="InterPro" id="IPR027470">
    <property type="entry name" value="Cation_efflux_CTD"/>
</dbReference>
<dbReference type="Gene3D" id="3.30.70.1350">
    <property type="entry name" value="Cation efflux protein, cytoplasmic domain"/>
    <property type="match status" value="1"/>
</dbReference>
<feature type="transmembrane region" description="Helical" evidence="7">
    <location>
        <begin position="40"/>
        <end position="60"/>
    </location>
</feature>
<keyword evidence="3" id="KW-0813">Transport</keyword>
<keyword evidence="11" id="KW-1185">Reference proteome</keyword>
<protein>
    <submittedName>
        <fullName evidence="10">Cation diffusion facilitator family transporter</fullName>
    </submittedName>
</protein>
<keyword evidence="6 7" id="KW-0472">Membrane</keyword>
<dbReference type="InterPro" id="IPR036837">
    <property type="entry name" value="Cation_efflux_CTD_sf"/>
</dbReference>
<dbReference type="InterPro" id="IPR050291">
    <property type="entry name" value="CDF_Transporter"/>
</dbReference>
<accession>A0ABT2S2J5</accession>
<evidence type="ECO:0000259" key="9">
    <source>
        <dbReference type="Pfam" id="PF16916"/>
    </source>
</evidence>
<evidence type="ECO:0000313" key="10">
    <source>
        <dbReference type="EMBL" id="MCU6698819.1"/>
    </source>
</evidence>
<dbReference type="SUPFAM" id="SSF161111">
    <property type="entry name" value="Cation efflux protein transmembrane domain-like"/>
    <property type="match status" value="1"/>
</dbReference>
<dbReference type="SUPFAM" id="SSF160240">
    <property type="entry name" value="Cation efflux protein cytoplasmic domain-like"/>
    <property type="match status" value="1"/>
</dbReference>
<evidence type="ECO:0000256" key="5">
    <source>
        <dbReference type="ARBA" id="ARBA00022989"/>
    </source>
</evidence>
<keyword evidence="4 7" id="KW-0812">Transmembrane</keyword>
<evidence type="ECO:0000313" key="11">
    <source>
        <dbReference type="Proteomes" id="UP001207605"/>
    </source>
</evidence>
<feature type="transmembrane region" description="Helical" evidence="7">
    <location>
        <begin position="12"/>
        <end position="34"/>
    </location>
</feature>
<dbReference type="PANTHER" id="PTHR43840:SF15">
    <property type="entry name" value="MITOCHONDRIAL METAL TRANSPORTER 1-RELATED"/>
    <property type="match status" value="1"/>
</dbReference>
<comment type="similarity">
    <text evidence="2">Belongs to the cation diffusion facilitator (CDF) transporter (TC 2.A.4) family.</text>
</comment>
<comment type="caution">
    <text evidence="10">The sequence shown here is derived from an EMBL/GenBank/DDBJ whole genome shotgun (WGS) entry which is preliminary data.</text>
</comment>
<sequence length="292" mass="31661">MENEFEKTAIRVSLVSVVWNLILSVFKLIAGFVAHSGAMISDAVHSASDVFSSIIVMIGVRISGKASDKDHPYGHERMECVAAIVLATVLAGTGVGIGYAAVKTLLDGEYASEIPGMLALIAAVVSILVKEAMFWYTRYYAKKIDSSAVMADAWHHRSDALSSVGALIGIGGARLGFPIMEPIASIVICVFIEKAAFDIFKDAIDKMVDKACDEQTEEALKNCALNTKGVEQVDLLKTRIFGNKVYVEMEIGADENLSLKDSHAIAENVHDAIEQGWPKIKHILIHVNPVRM</sequence>
<dbReference type="PANTHER" id="PTHR43840">
    <property type="entry name" value="MITOCHONDRIAL METAL TRANSPORTER 1-RELATED"/>
    <property type="match status" value="1"/>
</dbReference>
<name>A0ABT2S2J5_9FIRM</name>
<evidence type="ECO:0000256" key="3">
    <source>
        <dbReference type="ARBA" id="ARBA00022448"/>
    </source>
</evidence>
<evidence type="ECO:0000256" key="4">
    <source>
        <dbReference type="ARBA" id="ARBA00022692"/>
    </source>
</evidence>
<dbReference type="InterPro" id="IPR027469">
    <property type="entry name" value="Cation_efflux_TMD_sf"/>
</dbReference>